<dbReference type="InterPro" id="IPR012938">
    <property type="entry name" value="Glc/Sorbosone_DH"/>
</dbReference>
<dbReference type="RefSeq" id="WP_176272874.1">
    <property type="nucleotide sequence ID" value="NZ_JABWTA010000001.1"/>
</dbReference>
<name>A0A850HBH6_9SPHN</name>
<dbReference type="EMBL" id="JABWTA010000001">
    <property type="protein sequence ID" value="NVE94615.1"/>
    <property type="molecule type" value="Genomic_DNA"/>
</dbReference>
<gene>
    <name evidence="3" type="ORF">HUO12_06855</name>
</gene>
<keyword evidence="4" id="KW-1185">Reference proteome</keyword>
<evidence type="ECO:0000313" key="4">
    <source>
        <dbReference type="Proteomes" id="UP000546031"/>
    </source>
</evidence>
<dbReference type="PANTHER" id="PTHR19328">
    <property type="entry name" value="HEDGEHOG-INTERACTING PROTEIN"/>
    <property type="match status" value="1"/>
</dbReference>
<dbReference type="Proteomes" id="UP000546031">
    <property type="component" value="Unassembled WGS sequence"/>
</dbReference>
<feature type="signal peptide" evidence="1">
    <location>
        <begin position="1"/>
        <end position="23"/>
    </location>
</feature>
<dbReference type="SUPFAM" id="SSF50952">
    <property type="entry name" value="Soluble quinoprotein glucose dehydrogenase"/>
    <property type="match status" value="1"/>
</dbReference>
<dbReference type="PROSITE" id="PS51257">
    <property type="entry name" value="PROKAR_LIPOPROTEIN"/>
    <property type="match status" value="1"/>
</dbReference>
<reference evidence="3 4" key="1">
    <citation type="submission" date="2020-06" db="EMBL/GenBank/DDBJ databases">
        <title>Altererythrobacter lutimaris sp. nov., a marine bacterium isolated from a tidal flat.</title>
        <authorList>
            <person name="Kim D."/>
            <person name="Yoo Y."/>
            <person name="Kim J.-J."/>
        </authorList>
    </citation>
    <scope>NUCLEOTIDE SEQUENCE [LARGE SCALE GENOMIC DNA]</scope>
    <source>
        <strain evidence="3 4">JGD-16</strain>
    </source>
</reference>
<evidence type="ECO:0000256" key="1">
    <source>
        <dbReference type="SAM" id="SignalP"/>
    </source>
</evidence>
<dbReference type="Pfam" id="PF07995">
    <property type="entry name" value="GSDH"/>
    <property type="match status" value="1"/>
</dbReference>
<evidence type="ECO:0000313" key="3">
    <source>
        <dbReference type="EMBL" id="NVE94615.1"/>
    </source>
</evidence>
<evidence type="ECO:0000259" key="2">
    <source>
        <dbReference type="Pfam" id="PF07995"/>
    </source>
</evidence>
<dbReference type="Gene3D" id="2.120.10.30">
    <property type="entry name" value="TolB, C-terminal domain"/>
    <property type="match status" value="1"/>
</dbReference>
<keyword evidence="1" id="KW-0732">Signal</keyword>
<organism evidence="3 4">
    <name type="scientific">Altererythrobacter lutimaris</name>
    <dbReference type="NCBI Taxonomy" id="2743979"/>
    <lineage>
        <taxon>Bacteria</taxon>
        <taxon>Pseudomonadati</taxon>
        <taxon>Pseudomonadota</taxon>
        <taxon>Alphaproteobacteria</taxon>
        <taxon>Sphingomonadales</taxon>
        <taxon>Erythrobacteraceae</taxon>
        <taxon>Altererythrobacter</taxon>
    </lineage>
</organism>
<protein>
    <submittedName>
        <fullName evidence="3">PQQ-dependent sugar dehydrogenase</fullName>
    </submittedName>
</protein>
<dbReference type="InterPro" id="IPR011041">
    <property type="entry name" value="Quinoprot_gluc/sorb_DH_b-prop"/>
</dbReference>
<sequence>MTIPFNRTAILFPAALVAASCSAQSNGETQTASSGHSVAIEEFAEFNEPWAAAFIPATRMLAVTEKAGTIKVIDTGAGTIMPVSGAPEVDYGGQGGLGDIAFLESEAALTLDAPRTIYLTWAEAGDGNTRGAVMGKGQFLCSAEACAISELEVVWRQTPKTSRRGHYSHRIAIAPDESYLFLASGDRQELEPAQDNSNNLGTVVRLNLDGSTAEGNPFAADGGVTSEIWSYGHRNILGMDWDADGRLWDVEHGPAGGDELNLVAEGANYGWPTRSYGNHYSGKPIPDHSEDDGFTKPAITWTPVIAPGDMVFYDGDMFTEWKGQALIAGLQSLGVVRVAIDGETASEAERIDLDERARAIDIGPDGAVWVLTDGEEGKLIKLTAE</sequence>
<accession>A0A850HBH6</accession>
<dbReference type="AlphaFoldDB" id="A0A850HBH6"/>
<proteinExistence type="predicted"/>
<feature type="chain" id="PRO_5032303134" evidence="1">
    <location>
        <begin position="24"/>
        <end position="385"/>
    </location>
</feature>
<feature type="domain" description="Glucose/Sorbosone dehydrogenase" evidence="2">
    <location>
        <begin position="46"/>
        <end position="381"/>
    </location>
</feature>
<comment type="caution">
    <text evidence="3">The sequence shown here is derived from an EMBL/GenBank/DDBJ whole genome shotgun (WGS) entry which is preliminary data.</text>
</comment>
<dbReference type="PANTHER" id="PTHR19328:SF75">
    <property type="entry name" value="ALDOSE SUGAR DEHYDROGENASE YLII"/>
    <property type="match status" value="1"/>
</dbReference>
<dbReference type="InterPro" id="IPR011042">
    <property type="entry name" value="6-blade_b-propeller_TolB-like"/>
</dbReference>